<evidence type="ECO:0000256" key="3">
    <source>
        <dbReference type="PIRSR" id="PIRSR006241-50"/>
    </source>
</evidence>
<dbReference type="PIRSF" id="PIRSF006241">
    <property type="entry name" value="HyI"/>
    <property type="match status" value="1"/>
</dbReference>
<dbReference type="Pfam" id="PF01261">
    <property type="entry name" value="AP_endonuc_2"/>
    <property type="match status" value="1"/>
</dbReference>
<keyword evidence="1 2" id="KW-0413">Isomerase</keyword>
<proteinExistence type="inferred from homology"/>
<dbReference type="InterPro" id="IPR013022">
    <property type="entry name" value="Xyl_isomerase-like_TIM-brl"/>
</dbReference>
<protein>
    <submittedName>
        <fullName evidence="5">Xylose isomerase domain protein TIM barrel</fullName>
    </submittedName>
</protein>
<evidence type="ECO:0000313" key="5">
    <source>
        <dbReference type="EMBL" id="AIE83808.1"/>
    </source>
</evidence>
<accession>A0A068NJL5</accession>
<dbReference type="EMBL" id="CP007139">
    <property type="protein sequence ID" value="AIE83808.1"/>
    <property type="molecule type" value="Genomic_DNA"/>
</dbReference>
<comment type="similarity">
    <text evidence="2">Belongs to the hyi family.</text>
</comment>
<evidence type="ECO:0000259" key="4">
    <source>
        <dbReference type="Pfam" id="PF01261"/>
    </source>
</evidence>
<feature type="active site" description="Proton donor/acceptor" evidence="3">
    <location>
        <position position="236"/>
    </location>
</feature>
<dbReference type="InterPro" id="IPR036237">
    <property type="entry name" value="Xyl_isomerase-like_sf"/>
</dbReference>
<gene>
    <name evidence="5" type="ORF">OP10G_0440</name>
</gene>
<dbReference type="OrthoDB" id="9786584at2"/>
<feature type="domain" description="Xylose isomerase-like TIM barrel" evidence="4">
    <location>
        <begin position="21"/>
        <end position="252"/>
    </location>
</feature>
<dbReference type="AlphaFoldDB" id="A0A068NJL5"/>
<dbReference type="eggNOG" id="COG3622">
    <property type="taxonomic scope" value="Bacteria"/>
</dbReference>
<dbReference type="KEGG" id="fgi:OP10G_0440"/>
<dbReference type="STRING" id="661478.OP10G_0440"/>
<evidence type="ECO:0000256" key="2">
    <source>
        <dbReference type="PIRNR" id="PIRNR006241"/>
    </source>
</evidence>
<dbReference type="Gene3D" id="3.20.20.150">
    <property type="entry name" value="Divalent-metal-dependent TIM barrel enzymes"/>
    <property type="match status" value="1"/>
</dbReference>
<dbReference type="Proteomes" id="UP000027982">
    <property type="component" value="Chromosome"/>
</dbReference>
<organism evidence="5 6">
    <name type="scientific">Fimbriimonas ginsengisoli Gsoil 348</name>
    <dbReference type="NCBI Taxonomy" id="661478"/>
    <lineage>
        <taxon>Bacteria</taxon>
        <taxon>Bacillati</taxon>
        <taxon>Armatimonadota</taxon>
        <taxon>Fimbriimonadia</taxon>
        <taxon>Fimbriimonadales</taxon>
        <taxon>Fimbriimonadaceae</taxon>
        <taxon>Fimbriimonas</taxon>
    </lineage>
</organism>
<feature type="active site" description="Proton donor/acceptor" evidence="3">
    <location>
        <position position="137"/>
    </location>
</feature>
<dbReference type="SUPFAM" id="SSF51658">
    <property type="entry name" value="Xylose isomerase-like"/>
    <property type="match status" value="1"/>
</dbReference>
<evidence type="ECO:0000256" key="1">
    <source>
        <dbReference type="ARBA" id="ARBA00023235"/>
    </source>
</evidence>
<dbReference type="GO" id="GO:0016853">
    <property type="term" value="F:isomerase activity"/>
    <property type="evidence" value="ECO:0007669"/>
    <property type="project" value="UniProtKB-KW"/>
</dbReference>
<dbReference type="RefSeq" id="WP_038472371.1">
    <property type="nucleotide sequence ID" value="NZ_CP007139.1"/>
</dbReference>
<sequence>MKQSFCYPCFRQPDQSLAELFREAASIGYAATELWSPDEGLEEFVDTARSAGLAVASFTGHDSIDHGLNDPEHWERIEDELVRSIDRAAALKIPGIICFSGTRRPGLSDAYGLALFIKGARRVVRHAEERGVNLNLEVLNSRVDHPHYMADTVDWAIAACEAVASPRMRLLFDVYHVQIMEGDLIRALRRAAPYLGHVHTAGNPGRHEMDDDQEINYRAIGRELDRLGYDGYVGHELFAKGDRMAALRSSFEAM</sequence>
<reference evidence="5 6" key="1">
    <citation type="journal article" date="2014" name="PLoS ONE">
        <title>The first complete genome sequence of the class fimbriimonadia in the phylum armatimonadetes.</title>
        <authorList>
            <person name="Hu Z.Y."/>
            <person name="Wang Y.Z."/>
            <person name="Im W.T."/>
            <person name="Wang S.Y."/>
            <person name="Zhao G.P."/>
            <person name="Zheng H.J."/>
            <person name="Quan Z.X."/>
        </authorList>
    </citation>
    <scope>NUCLEOTIDE SEQUENCE [LARGE SCALE GENOMIC DNA]</scope>
    <source>
        <strain evidence="5">Gsoil 348</strain>
    </source>
</reference>
<dbReference type="HOGENOM" id="CLU_050006_3_0_0"/>
<dbReference type="PANTHER" id="PTHR43489:SF3">
    <property type="entry name" value="XYLOSE ISOMERASE DOMAIN PROTEIN TIM BARREL"/>
    <property type="match status" value="1"/>
</dbReference>
<dbReference type="InterPro" id="IPR026040">
    <property type="entry name" value="HyI-like"/>
</dbReference>
<dbReference type="InterPro" id="IPR050417">
    <property type="entry name" value="Sugar_Epim/Isomerase"/>
</dbReference>
<keyword evidence="6" id="KW-1185">Reference proteome</keyword>
<dbReference type="PANTHER" id="PTHR43489">
    <property type="entry name" value="ISOMERASE"/>
    <property type="match status" value="1"/>
</dbReference>
<name>A0A068NJL5_FIMGI</name>
<evidence type="ECO:0000313" key="6">
    <source>
        <dbReference type="Proteomes" id="UP000027982"/>
    </source>
</evidence>